<dbReference type="AlphaFoldDB" id="A0A6A6YJR6"/>
<feature type="transmembrane region" description="Helical" evidence="1">
    <location>
        <begin position="37"/>
        <end position="57"/>
    </location>
</feature>
<protein>
    <submittedName>
        <fullName evidence="2 4">Uncharacterized protein</fullName>
    </submittedName>
</protein>
<evidence type="ECO:0000313" key="2">
    <source>
        <dbReference type="EMBL" id="KAF2808204.1"/>
    </source>
</evidence>
<reference evidence="4" key="2">
    <citation type="submission" date="2020-04" db="EMBL/GenBank/DDBJ databases">
        <authorList>
            <consortium name="NCBI Genome Project"/>
        </authorList>
    </citation>
    <scope>NUCLEOTIDE SEQUENCE</scope>
    <source>
        <strain evidence="4">CBS 304.34</strain>
    </source>
</reference>
<evidence type="ECO:0000313" key="4">
    <source>
        <dbReference type="RefSeq" id="XP_033575168.1"/>
    </source>
</evidence>
<keyword evidence="1" id="KW-0472">Membrane</keyword>
<keyword evidence="1" id="KW-1133">Transmembrane helix</keyword>
<keyword evidence="3" id="KW-1185">Reference proteome</keyword>
<dbReference type="EMBL" id="MU003703">
    <property type="protein sequence ID" value="KAF2808204.1"/>
    <property type="molecule type" value="Genomic_DNA"/>
</dbReference>
<reference evidence="2 4" key="1">
    <citation type="journal article" date="2020" name="Stud. Mycol.">
        <title>101 Dothideomycetes genomes: a test case for predicting lifestyles and emergence of pathogens.</title>
        <authorList>
            <person name="Haridas S."/>
            <person name="Albert R."/>
            <person name="Binder M."/>
            <person name="Bloem J."/>
            <person name="Labutti K."/>
            <person name="Salamov A."/>
            <person name="Andreopoulos B."/>
            <person name="Baker S."/>
            <person name="Barry K."/>
            <person name="Bills G."/>
            <person name="Bluhm B."/>
            <person name="Cannon C."/>
            <person name="Castanera R."/>
            <person name="Culley D."/>
            <person name="Daum C."/>
            <person name="Ezra D."/>
            <person name="Gonzalez J."/>
            <person name="Henrissat B."/>
            <person name="Kuo A."/>
            <person name="Liang C."/>
            <person name="Lipzen A."/>
            <person name="Lutzoni F."/>
            <person name="Magnuson J."/>
            <person name="Mondo S."/>
            <person name="Nolan M."/>
            <person name="Ohm R."/>
            <person name="Pangilinan J."/>
            <person name="Park H.-J."/>
            <person name="Ramirez L."/>
            <person name="Alfaro M."/>
            <person name="Sun H."/>
            <person name="Tritt A."/>
            <person name="Yoshinaga Y."/>
            <person name="Zwiers L.-H."/>
            <person name="Turgeon B."/>
            <person name="Goodwin S."/>
            <person name="Spatafora J."/>
            <person name="Crous P."/>
            <person name="Grigoriev I."/>
        </authorList>
    </citation>
    <scope>NUCLEOTIDE SEQUENCE</scope>
    <source>
        <strain evidence="2 4">CBS 304.34</strain>
    </source>
</reference>
<name>A0A6A6YJR6_9PEZI</name>
<evidence type="ECO:0000313" key="3">
    <source>
        <dbReference type="Proteomes" id="UP000504636"/>
    </source>
</evidence>
<dbReference type="Proteomes" id="UP000504636">
    <property type="component" value="Unplaced"/>
</dbReference>
<dbReference type="RefSeq" id="XP_033575168.1">
    <property type="nucleotide sequence ID" value="XM_033723226.1"/>
</dbReference>
<keyword evidence="1" id="KW-0812">Transmembrane</keyword>
<accession>A0A6A6YJR6</accession>
<sequence length="76" mass="8785">MPYGNSQPENFIQLAEFSSCDLVEASAEQYCHYGPDYIVILYLVRVILALLSLLEVLQYFHDSVFIFPLERLKIPT</sequence>
<reference evidence="4" key="3">
    <citation type="submission" date="2025-04" db="UniProtKB">
        <authorList>
            <consortium name="RefSeq"/>
        </authorList>
    </citation>
    <scope>IDENTIFICATION</scope>
    <source>
        <strain evidence="4">CBS 304.34</strain>
    </source>
</reference>
<proteinExistence type="predicted"/>
<evidence type="ECO:0000256" key="1">
    <source>
        <dbReference type="SAM" id="Phobius"/>
    </source>
</evidence>
<gene>
    <name evidence="2 4" type="ORF">BDZ99DRAFT_49332</name>
</gene>
<organism evidence="2">
    <name type="scientific">Mytilinidion resinicola</name>
    <dbReference type="NCBI Taxonomy" id="574789"/>
    <lineage>
        <taxon>Eukaryota</taxon>
        <taxon>Fungi</taxon>
        <taxon>Dikarya</taxon>
        <taxon>Ascomycota</taxon>
        <taxon>Pezizomycotina</taxon>
        <taxon>Dothideomycetes</taxon>
        <taxon>Pleosporomycetidae</taxon>
        <taxon>Mytilinidiales</taxon>
        <taxon>Mytilinidiaceae</taxon>
        <taxon>Mytilinidion</taxon>
    </lineage>
</organism>
<dbReference type="GeneID" id="54464119"/>